<dbReference type="Proteomes" id="UP001412239">
    <property type="component" value="Unassembled WGS sequence"/>
</dbReference>
<evidence type="ECO:0000256" key="8">
    <source>
        <dbReference type="ARBA" id="ARBA00048248"/>
    </source>
</evidence>
<accession>A0A292Q081</accession>
<keyword evidence="2 9" id="KW-0436">Ligase</keyword>
<evidence type="ECO:0000256" key="3">
    <source>
        <dbReference type="ARBA" id="ARBA00022741"/>
    </source>
</evidence>
<dbReference type="Gene3D" id="3.40.50.620">
    <property type="entry name" value="HUPs"/>
    <property type="match status" value="1"/>
</dbReference>
<dbReference type="InterPro" id="IPR024088">
    <property type="entry name" value="Tyr-tRNA-ligase_bac-type"/>
</dbReference>
<dbReference type="PRINTS" id="PR01040">
    <property type="entry name" value="TRNASYNTHTYR"/>
</dbReference>
<keyword evidence="11" id="KW-1185">Reference proteome</keyword>
<dbReference type="SUPFAM" id="SSF52374">
    <property type="entry name" value="Nucleotidylyl transferase"/>
    <property type="match status" value="1"/>
</dbReference>
<keyword evidence="4 9" id="KW-0067">ATP-binding</keyword>
<dbReference type="InterPro" id="IPR014729">
    <property type="entry name" value="Rossmann-like_a/b/a_fold"/>
</dbReference>
<evidence type="ECO:0000256" key="4">
    <source>
        <dbReference type="ARBA" id="ARBA00022840"/>
    </source>
</evidence>
<dbReference type="GO" id="GO:0005829">
    <property type="term" value="C:cytosol"/>
    <property type="evidence" value="ECO:0007669"/>
    <property type="project" value="TreeGrafter"/>
</dbReference>
<dbReference type="GO" id="GO:0004831">
    <property type="term" value="F:tyrosine-tRNA ligase activity"/>
    <property type="evidence" value="ECO:0007669"/>
    <property type="project" value="UniProtKB-EC"/>
</dbReference>
<dbReference type="NCBIfam" id="TIGR00234">
    <property type="entry name" value="tyrS"/>
    <property type="match status" value="1"/>
</dbReference>
<dbReference type="Gene3D" id="1.10.240.10">
    <property type="entry name" value="Tyrosyl-Transfer RNA Synthetase"/>
    <property type="match status" value="1"/>
</dbReference>
<dbReference type="InterPro" id="IPR002307">
    <property type="entry name" value="Tyr-tRNA-ligase"/>
</dbReference>
<dbReference type="AlphaFoldDB" id="A0A292Q081"/>
<dbReference type="PANTHER" id="PTHR11766:SF0">
    <property type="entry name" value="TYROSINE--TRNA LIGASE, MITOCHONDRIAL"/>
    <property type="match status" value="1"/>
</dbReference>
<dbReference type="PANTHER" id="PTHR11766">
    <property type="entry name" value="TYROSYL-TRNA SYNTHETASE"/>
    <property type="match status" value="1"/>
</dbReference>
<dbReference type="GO" id="GO:0006437">
    <property type="term" value="P:tyrosyl-tRNA aminoacylation"/>
    <property type="evidence" value="ECO:0007669"/>
    <property type="project" value="InterPro"/>
</dbReference>
<comment type="catalytic activity">
    <reaction evidence="8 9">
        <text>tRNA(Tyr) + L-tyrosine + ATP = L-tyrosyl-tRNA(Tyr) + AMP + diphosphate + H(+)</text>
        <dbReference type="Rhea" id="RHEA:10220"/>
        <dbReference type="Rhea" id="RHEA-COMP:9706"/>
        <dbReference type="Rhea" id="RHEA-COMP:9707"/>
        <dbReference type="ChEBI" id="CHEBI:15378"/>
        <dbReference type="ChEBI" id="CHEBI:30616"/>
        <dbReference type="ChEBI" id="CHEBI:33019"/>
        <dbReference type="ChEBI" id="CHEBI:58315"/>
        <dbReference type="ChEBI" id="CHEBI:78442"/>
        <dbReference type="ChEBI" id="CHEBI:78536"/>
        <dbReference type="ChEBI" id="CHEBI:456215"/>
        <dbReference type="EC" id="6.1.1.1"/>
    </reaction>
</comment>
<comment type="similarity">
    <text evidence="9">Belongs to the class-I aminoacyl-tRNA synthetase family.</text>
</comment>
<name>A0A292Q081_9PEZI</name>
<protein>
    <recommendedName>
        <fullName evidence="1 9">Tyrosine--tRNA ligase</fullName>
        <ecNumber evidence="1 9">6.1.1.1</ecNumber>
    </recommendedName>
    <alternativeName>
        <fullName evidence="7 9">Tyrosyl-tRNA synthetase</fullName>
    </alternativeName>
</protein>
<dbReference type="Pfam" id="PF00579">
    <property type="entry name" value="tRNA-synt_1b"/>
    <property type="match status" value="1"/>
</dbReference>
<gene>
    <name evidence="10" type="ORF">GSTUAT00003614001</name>
</gene>
<dbReference type="GO" id="GO:0005524">
    <property type="term" value="F:ATP binding"/>
    <property type="evidence" value="ECO:0007669"/>
    <property type="project" value="UniProtKB-KW"/>
</dbReference>
<evidence type="ECO:0000256" key="7">
    <source>
        <dbReference type="ARBA" id="ARBA00033323"/>
    </source>
</evidence>
<evidence type="ECO:0000256" key="5">
    <source>
        <dbReference type="ARBA" id="ARBA00022917"/>
    </source>
</evidence>
<organism evidence="10 11">
    <name type="scientific">Tuber aestivum</name>
    <name type="common">summer truffle</name>
    <dbReference type="NCBI Taxonomy" id="59557"/>
    <lineage>
        <taxon>Eukaryota</taxon>
        <taxon>Fungi</taxon>
        <taxon>Dikarya</taxon>
        <taxon>Ascomycota</taxon>
        <taxon>Pezizomycotina</taxon>
        <taxon>Pezizomycetes</taxon>
        <taxon>Pezizales</taxon>
        <taxon>Tuberaceae</taxon>
        <taxon>Tuber</taxon>
    </lineage>
</organism>
<reference evidence="10" key="1">
    <citation type="submission" date="2015-10" db="EMBL/GenBank/DDBJ databases">
        <authorList>
            <person name="Regsiter A."/>
            <person name="william w."/>
        </authorList>
    </citation>
    <scope>NUCLEOTIDE SEQUENCE</scope>
    <source>
        <strain evidence="10">Montdore</strain>
    </source>
</reference>
<dbReference type="EMBL" id="LN890996">
    <property type="protein sequence ID" value="CUS12288.1"/>
    <property type="molecule type" value="Genomic_DNA"/>
</dbReference>
<evidence type="ECO:0000256" key="9">
    <source>
        <dbReference type="RuleBase" id="RU361234"/>
    </source>
</evidence>
<sequence length="354" mass="39320">MRALSGILLGGGARRKLLHPVFPHSCGKRLLQLKPLIFFTFGKELRGARSRLESEMVGSAGQFDKLVESGPIVAFTGVDATVPSLHVGHLLQPINLLDFYLHGYHLVALFMKLGISAASVGDPSGRVVEHDAIASPRHDESFDGLWAHIEKFFEKGRSYAFSKGYNQENFRKSELKTNADWLDGLGLVEFLAAVGRHIRVSSMLARERVKKRMNSRNGINFSDLPYQLLQSYDFWYLYRAANCRLQVHWGSDQFGSIAAGIGLISKYQPGSSETTLSAIEAYGLASLLLTSEFGEKIGNSAGNAIWLDENLTTPLEHYQFFATLADTHVQKYPRMFTLLLPEIAMATQAHTTNP</sequence>
<keyword evidence="5 9" id="KW-0648">Protein biosynthesis</keyword>
<dbReference type="GO" id="GO:0005739">
    <property type="term" value="C:mitochondrion"/>
    <property type="evidence" value="ECO:0007669"/>
    <property type="project" value="TreeGrafter"/>
</dbReference>
<evidence type="ECO:0000256" key="2">
    <source>
        <dbReference type="ARBA" id="ARBA00022598"/>
    </source>
</evidence>
<evidence type="ECO:0000313" key="11">
    <source>
        <dbReference type="Proteomes" id="UP001412239"/>
    </source>
</evidence>
<dbReference type="EC" id="6.1.1.1" evidence="1 9"/>
<evidence type="ECO:0000256" key="6">
    <source>
        <dbReference type="ARBA" id="ARBA00023146"/>
    </source>
</evidence>
<evidence type="ECO:0000313" key="10">
    <source>
        <dbReference type="EMBL" id="CUS12288.1"/>
    </source>
</evidence>
<proteinExistence type="inferred from homology"/>
<keyword evidence="6 9" id="KW-0030">Aminoacyl-tRNA synthetase</keyword>
<evidence type="ECO:0000256" key="1">
    <source>
        <dbReference type="ARBA" id="ARBA00013160"/>
    </source>
</evidence>
<keyword evidence="3 9" id="KW-0547">Nucleotide-binding</keyword>
<dbReference type="InterPro" id="IPR002305">
    <property type="entry name" value="aa-tRNA-synth_Ic"/>
</dbReference>